<dbReference type="WBParaSite" id="jg12298">
    <property type="protein sequence ID" value="jg12298"/>
    <property type="gene ID" value="jg12298"/>
</dbReference>
<dbReference type="PRINTS" id="PR00081">
    <property type="entry name" value="GDHRDH"/>
</dbReference>
<dbReference type="Gene3D" id="3.40.50.720">
    <property type="entry name" value="NAD(P)-binding Rossmann-like Domain"/>
    <property type="match status" value="1"/>
</dbReference>
<dbReference type="InterPro" id="IPR036291">
    <property type="entry name" value="NAD(P)-bd_dom_sf"/>
</dbReference>
<evidence type="ECO:0000313" key="3">
    <source>
        <dbReference type="Proteomes" id="UP000887574"/>
    </source>
</evidence>
<accession>A0A915CT11</accession>
<name>A0A915CT11_9BILA</name>
<dbReference type="AlphaFoldDB" id="A0A915CT11"/>
<reference evidence="4" key="1">
    <citation type="submission" date="2022-11" db="UniProtKB">
        <authorList>
            <consortium name="WormBaseParasite"/>
        </authorList>
    </citation>
    <scope>IDENTIFICATION</scope>
</reference>
<keyword evidence="2" id="KW-0560">Oxidoreductase</keyword>
<dbReference type="InterPro" id="IPR002347">
    <property type="entry name" value="SDR_fam"/>
</dbReference>
<sequence length="277" mass="30688">MSASSETVLITGANQGIGFATAKSLARKGYNITIACRNETKAVEAVKAIQAENASVKIDHLLVDFSQLEDVQRLGQEICKHNRTFDIVILNAGVLLPSERKSKDELDMSFQVNYLAQYHLLSFIINNQKGSKNLKVITLTSVMHKLCGSLYKIHKKSEKWDVMFNNEKNSQWKTYSFSKFATALLASNLNKLDGVKATAVHPGAVDTSLLNGIGTKLRKHLSFLGKMMIGTEEAAKHVVQCVEQNVHPSLYSNEGKLEKLNSAPGREQFDGLAETYR</sequence>
<keyword evidence="3" id="KW-1185">Reference proteome</keyword>
<evidence type="ECO:0000256" key="1">
    <source>
        <dbReference type="ARBA" id="ARBA00006484"/>
    </source>
</evidence>
<dbReference type="PANTHER" id="PTHR24320">
    <property type="entry name" value="RETINOL DEHYDROGENASE"/>
    <property type="match status" value="1"/>
</dbReference>
<protein>
    <submittedName>
        <fullName evidence="4">Uncharacterized protein</fullName>
    </submittedName>
</protein>
<dbReference type="PANTHER" id="PTHR24320:SF152">
    <property type="entry name" value="SHORT-CHAIN DEHYDROGENASE_REDUCTASE FAMILY PROTEIN"/>
    <property type="match status" value="1"/>
</dbReference>
<dbReference type="Pfam" id="PF00106">
    <property type="entry name" value="adh_short"/>
    <property type="match status" value="1"/>
</dbReference>
<evidence type="ECO:0000256" key="2">
    <source>
        <dbReference type="ARBA" id="ARBA00023002"/>
    </source>
</evidence>
<proteinExistence type="inferred from homology"/>
<comment type="similarity">
    <text evidence="1">Belongs to the short-chain dehydrogenases/reductases (SDR) family.</text>
</comment>
<organism evidence="3 4">
    <name type="scientific">Ditylenchus dipsaci</name>
    <dbReference type="NCBI Taxonomy" id="166011"/>
    <lineage>
        <taxon>Eukaryota</taxon>
        <taxon>Metazoa</taxon>
        <taxon>Ecdysozoa</taxon>
        <taxon>Nematoda</taxon>
        <taxon>Chromadorea</taxon>
        <taxon>Rhabditida</taxon>
        <taxon>Tylenchina</taxon>
        <taxon>Tylenchomorpha</taxon>
        <taxon>Sphaerularioidea</taxon>
        <taxon>Anguinidae</taxon>
        <taxon>Anguininae</taxon>
        <taxon>Ditylenchus</taxon>
    </lineage>
</organism>
<dbReference type="GO" id="GO:0016491">
    <property type="term" value="F:oxidoreductase activity"/>
    <property type="evidence" value="ECO:0007669"/>
    <property type="project" value="UniProtKB-KW"/>
</dbReference>
<evidence type="ECO:0000313" key="4">
    <source>
        <dbReference type="WBParaSite" id="jg12298"/>
    </source>
</evidence>
<dbReference type="SUPFAM" id="SSF51735">
    <property type="entry name" value="NAD(P)-binding Rossmann-fold domains"/>
    <property type="match status" value="1"/>
</dbReference>
<dbReference type="Proteomes" id="UP000887574">
    <property type="component" value="Unplaced"/>
</dbReference>